<protein>
    <submittedName>
        <fullName evidence="2">Uncharacterized protein</fullName>
    </submittedName>
</protein>
<accession>A0A2P5DIF2</accession>
<dbReference type="AlphaFoldDB" id="A0A2P5DIF2"/>
<sequence length="67" mass="7462">MEKSPKIEGCGNGDDVESESARHRRGKIEVYVLSHVPVTVKCRCRILDTCKPTVKTVKLDEGHKLLA</sequence>
<dbReference type="Proteomes" id="UP000237000">
    <property type="component" value="Unassembled WGS sequence"/>
</dbReference>
<dbReference type="EMBL" id="JXTC01000268">
    <property type="protein sequence ID" value="PON73078.1"/>
    <property type="molecule type" value="Genomic_DNA"/>
</dbReference>
<proteinExistence type="predicted"/>
<evidence type="ECO:0000313" key="3">
    <source>
        <dbReference type="Proteomes" id="UP000237000"/>
    </source>
</evidence>
<feature type="region of interest" description="Disordered" evidence="1">
    <location>
        <begin position="1"/>
        <end position="22"/>
    </location>
</feature>
<dbReference type="OrthoDB" id="10319157at2759"/>
<keyword evidence="3" id="KW-1185">Reference proteome</keyword>
<gene>
    <name evidence="2" type="ORF">TorRG33x02_250540</name>
</gene>
<evidence type="ECO:0000256" key="1">
    <source>
        <dbReference type="SAM" id="MobiDB-lite"/>
    </source>
</evidence>
<dbReference type="InParanoid" id="A0A2P5DIF2"/>
<reference evidence="3" key="1">
    <citation type="submission" date="2016-06" db="EMBL/GenBank/DDBJ databases">
        <title>Parallel loss of symbiosis genes in relatives of nitrogen-fixing non-legume Parasponia.</title>
        <authorList>
            <person name="Van Velzen R."/>
            <person name="Holmer R."/>
            <person name="Bu F."/>
            <person name="Rutten L."/>
            <person name="Van Zeijl A."/>
            <person name="Liu W."/>
            <person name="Santuari L."/>
            <person name="Cao Q."/>
            <person name="Sharma T."/>
            <person name="Shen D."/>
            <person name="Roswanjaya Y."/>
            <person name="Wardhani T."/>
            <person name="Kalhor M.S."/>
            <person name="Jansen J."/>
            <person name="Van den Hoogen J."/>
            <person name="Gungor B."/>
            <person name="Hartog M."/>
            <person name="Hontelez J."/>
            <person name="Verver J."/>
            <person name="Yang W.-C."/>
            <person name="Schijlen E."/>
            <person name="Repin R."/>
            <person name="Schilthuizen M."/>
            <person name="Schranz E."/>
            <person name="Heidstra R."/>
            <person name="Miyata K."/>
            <person name="Fedorova E."/>
            <person name="Kohlen W."/>
            <person name="Bisseling T."/>
            <person name="Smit S."/>
            <person name="Geurts R."/>
        </authorList>
    </citation>
    <scope>NUCLEOTIDE SEQUENCE [LARGE SCALE GENOMIC DNA]</scope>
    <source>
        <strain evidence="3">cv. RG33-2</strain>
    </source>
</reference>
<name>A0A2P5DIF2_TREOI</name>
<evidence type="ECO:0000313" key="2">
    <source>
        <dbReference type="EMBL" id="PON73078.1"/>
    </source>
</evidence>
<comment type="caution">
    <text evidence="2">The sequence shown here is derived from an EMBL/GenBank/DDBJ whole genome shotgun (WGS) entry which is preliminary data.</text>
</comment>
<organism evidence="2 3">
    <name type="scientific">Trema orientale</name>
    <name type="common">Charcoal tree</name>
    <name type="synonym">Celtis orientalis</name>
    <dbReference type="NCBI Taxonomy" id="63057"/>
    <lineage>
        <taxon>Eukaryota</taxon>
        <taxon>Viridiplantae</taxon>
        <taxon>Streptophyta</taxon>
        <taxon>Embryophyta</taxon>
        <taxon>Tracheophyta</taxon>
        <taxon>Spermatophyta</taxon>
        <taxon>Magnoliopsida</taxon>
        <taxon>eudicotyledons</taxon>
        <taxon>Gunneridae</taxon>
        <taxon>Pentapetalae</taxon>
        <taxon>rosids</taxon>
        <taxon>fabids</taxon>
        <taxon>Rosales</taxon>
        <taxon>Cannabaceae</taxon>
        <taxon>Trema</taxon>
    </lineage>
</organism>